<comment type="caution">
    <text evidence="1">The sequence shown here is derived from an EMBL/GenBank/DDBJ whole genome shotgun (WGS) entry which is preliminary data.</text>
</comment>
<evidence type="ECO:0000313" key="2">
    <source>
        <dbReference type="Proteomes" id="UP000215914"/>
    </source>
</evidence>
<protein>
    <submittedName>
        <fullName evidence="1">Uncharacterized protein</fullName>
    </submittedName>
</protein>
<dbReference type="Gramene" id="mRNA:HanXRQr2_Chr09g0412181">
    <property type="protein sequence ID" value="mRNA:HanXRQr2_Chr09g0412181"/>
    <property type="gene ID" value="HanXRQr2_Chr09g0412181"/>
</dbReference>
<sequence length="40" mass="4684">MKKMDAYEVLLAVSMMEAKEVERVIGSFNFRGRDLNNDLY</sequence>
<proteinExistence type="predicted"/>
<gene>
    <name evidence="1" type="ORF">HanXRQr2_Chr09g0412181</name>
</gene>
<organism evidence="1 2">
    <name type="scientific">Helianthus annuus</name>
    <name type="common">Common sunflower</name>
    <dbReference type="NCBI Taxonomy" id="4232"/>
    <lineage>
        <taxon>Eukaryota</taxon>
        <taxon>Viridiplantae</taxon>
        <taxon>Streptophyta</taxon>
        <taxon>Embryophyta</taxon>
        <taxon>Tracheophyta</taxon>
        <taxon>Spermatophyta</taxon>
        <taxon>Magnoliopsida</taxon>
        <taxon>eudicotyledons</taxon>
        <taxon>Gunneridae</taxon>
        <taxon>Pentapetalae</taxon>
        <taxon>asterids</taxon>
        <taxon>campanulids</taxon>
        <taxon>Asterales</taxon>
        <taxon>Asteraceae</taxon>
        <taxon>Asteroideae</taxon>
        <taxon>Heliantheae alliance</taxon>
        <taxon>Heliantheae</taxon>
        <taxon>Helianthus</taxon>
    </lineage>
</organism>
<evidence type="ECO:0000313" key="1">
    <source>
        <dbReference type="EMBL" id="KAF5792980.1"/>
    </source>
</evidence>
<name>A0A9K3NAS5_HELAN</name>
<keyword evidence="2" id="KW-1185">Reference proteome</keyword>
<dbReference type="Proteomes" id="UP000215914">
    <property type="component" value="Unassembled WGS sequence"/>
</dbReference>
<reference evidence="1" key="1">
    <citation type="journal article" date="2017" name="Nature">
        <title>The sunflower genome provides insights into oil metabolism, flowering and Asterid evolution.</title>
        <authorList>
            <person name="Badouin H."/>
            <person name="Gouzy J."/>
            <person name="Grassa C.J."/>
            <person name="Murat F."/>
            <person name="Staton S.E."/>
            <person name="Cottret L."/>
            <person name="Lelandais-Briere C."/>
            <person name="Owens G.L."/>
            <person name="Carrere S."/>
            <person name="Mayjonade B."/>
            <person name="Legrand L."/>
            <person name="Gill N."/>
            <person name="Kane N.C."/>
            <person name="Bowers J.E."/>
            <person name="Hubner S."/>
            <person name="Bellec A."/>
            <person name="Berard A."/>
            <person name="Berges H."/>
            <person name="Blanchet N."/>
            <person name="Boniface M.C."/>
            <person name="Brunel D."/>
            <person name="Catrice O."/>
            <person name="Chaidir N."/>
            <person name="Claudel C."/>
            <person name="Donnadieu C."/>
            <person name="Faraut T."/>
            <person name="Fievet G."/>
            <person name="Helmstetter N."/>
            <person name="King M."/>
            <person name="Knapp S.J."/>
            <person name="Lai Z."/>
            <person name="Le Paslier M.C."/>
            <person name="Lippi Y."/>
            <person name="Lorenzon L."/>
            <person name="Mandel J.R."/>
            <person name="Marage G."/>
            <person name="Marchand G."/>
            <person name="Marquand E."/>
            <person name="Bret-Mestries E."/>
            <person name="Morien E."/>
            <person name="Nambeesan S."/>
            <person name="Nguyen T."/>
            <person name="Pegot-Espagnet P."/>
            <person name="Pouilly N."/>
            <person name="Raftis F."/>
            <person name="Sallet E."/>
            <person name="Schiex T."/>
            <person name="Thomas J."/>
            <person name="Vandecasteele C."/>
            <person name="Vares D."/>
            <person name="Vear F."/>
            <person name="Vautrin S."/>
            <person name="Crespi M."/>
            <person name="Mangin B."/>
            <person name="Burke J.M."/>
            <person name="Salse J."/>
            <person name="Munos S."/>
            <person name="Vincourt P."/>
            <person name="Rieseberg L.H."/>
            <person name="Langlade N.B."/>
        </authorList>
    </citation>
    <scope>NUCLEOTIDE SEQUENCE</scope>
    <source>
        <tissue evidence="1">Leaves</tissue>
    </source>
</reference>
<dbReference type="EMBL" id="MNCJ02000324">
    <property type="protein sequence ID" value="KAF5792980.1"/>
    <property type="molecule type" value="Genomic_DNA"/>
</dbReference>
<reference evidence="1" key="2">
    <citation type="submission" date="2020-06" db="EMBL/GenBank/DDBJ databases">
        <title>Helianthus annuus Genome sequencing and assembly Release 2.</title>
        <authorList>
            <person name="Gouzy J."/>
            <person name="Langlade N."/>
            <person name="Munos S."/>
        </authorList>
    </citation>
    <scope>NUCLEOTIDE SEQUENCE</scope>
    <source>
        <tissue evidence="1">Leaves</tissue>
    </source>
</reference>
<accession>A0A9K3NAS5</accession>
<dbReference type="AlphaFoldDB" id="A0A9K3NAS5"/>